<feature type="signal peptide" evidence="1">
    <location>
        <begin position="1"/>
        <end position="21"/>
    </location>
</feature>
<evidence type="ECO:0000313" key="4">
    <source>
        <dbReference type="Proteomes" id="UP001310248"/>
    </source>
</evidence>
<comment type="caution">
    <text evidence="3">The sequence shown here is derived from an EMBL/GenBank/DDBJ whole genome shotgun (WGS) entry which is preliminary data.</text>
</comment>
<dbReference type="InterPro" id="IPR008503">
    <property type="entry name" value="Asp_endopeptidase"/>
</dbReference>
<evidence type="ECO:0000313" key="3">
    <source>
        <dbReference type="EMBL" id="MEE1672954.1"/>
    </source>
</evidence>
<evidence type="ECO:0000259" key="2">
    <source>
        <dbReference type="Pfam" id="PF05618"/>
    </source>
</evidence>
<dbReference type="Gene3D" id="2.40.70.10">
    <property type="entry name" value="Acid Proteases"/>
    <property type="match status" value="1"/>
</dbReference>
<proteinExistence type="predicted"/>
<dbReference type="PANTHER" id="PTHR38037:SF2">
    <property type="entry name" value="ATP-DEPENDENT ZINC PROTEASE DOMAIN-CONTAINING PROTEIN-RELATED"/>
    <property type="match status" value="1"/>
</dbReference>
<keyword evidence="1" id="KW-0732">Signal</keyword>
<dbReference type="SUPFAM" id="SSF50630">
    <property type="entry name" value="Acid proteases"/>
    <property type="match status" value="1"/>
</dbReference>
<name>A0ABU7G197_9ALTE</name>
<accession>A0ABU7G197</accession>
<sequence length="237" mass="26033">MKKLSIISLSLALTACASQQASQSNDQTLEQLSALSAQQTSVLSQCESISEQLAAQQQRFDQLEEKVVAIVPAPVASSKASPQSCGKQTSYKLGNKTVLGESEWVSLEGQKKAFQARIDTGAATSSLNATDIVKFERDGKNWVRFNMRHKTLDSDIIVERPVIRTAEVTQSSTNKVDKRPVVSMLVKLGPISEKAQFTLTDRNHLSYPVLLGRSFLKDISVVDISQKFTQAKPTFKD</sequence>
<feature type="chain" id="PRO_5046041197" evidence="1">
    <location>
        <begin position="22"/>
        <end position="237"/>
    </location>
</feature>
<dbReference type="PANTHER" id="PTHR38037">
    <property type="entry name" value="ZN_PROTEASE DOMAIN-CONTAINING PROTEIN"/>
    <property type="match status" value="1"/>
</dbReference>
<dbReference type="EMBL" id="JAYDYW010000004">
    <property type="protein sequence ID" value="MEE1672954.1"/>
    <property type="molecule type" value="Genomic_DNA"/>
</dbReference>
<protein>
    <submittedName>
        <fullName evidence="3">RimK/LysX family protein</fullName>
    </submittedName>
</protein>
<feature type="domain" description="Retropepsin-like aspartic endopeptidase" evidence="2">
    <location>
        <begin position="98"/>
        <end position="232"/>
    </location>
</feature>
<keyword evidence="4" id="KW-1185">Reference proteome</keyword>
<reference evidence="4" key="1">
    <citation type="submission" date="2023-07" db="EMBL/GenBank/DDBJ databases">
        <title>Draft genome sequence of Agarivorans aestuarii strain ZMCS4, a CAZymes producing bacteria isolated from the marine brown algae Clodostephus spongiosus.</title>
        <authorList>
            <person name="Lorente B."/>
            <person name="Cabral C."/>
            <person name="Frias J."/>
            <person name="Faria J."/>
            <person name="Toubarro D."/>
        </authorList>
    </citation>
    <scope>NUCLEOTIDE SEQUENCE [LARGE SCALE GENOMIC DNA]</scope>
    <source>
        <strain evidence="4">ZMCS4</strain>
    </source>
</reference>
<evidence type="ECO:0000256" key="1">
    <source>
        <dbReference type="SAM" id="SignalP"/>
    </source>
</evidence>
<dbReference type="InterPro" id="IPR021109">
    <property type="entry name" value="Peptidase_aspartic_dom_sf"/>
</dbReference>
<dbReference type="PROSITE" id="PS51257">
    <property type="entry name" value="PROKAR_LIPOPROTEIN"/>
    <property type="match status" value="1"/>
</dbReference>
<organism evidence="3 4">
    <name type="scientific">Agarivorans aestuarii</name>
    <dbReference type="NCBI Taxonomy" id="1563703"/>
    <lineage>
        <taxon>Bacteria</taxon>
        <taxon>Pseudomonadati</taxon>
        <taxon>Pseudomonadota</taxon>
        <taxon>Gammaproteobacteria</taxon>
        <taxon>Alteromonadales</taxon>
        <taxon>Alteromonadaceae</taxon>
        <taxon>Agarivorans</taxon>
    </lineage>
</organism>
<dbReference type="Pfam" id="PF05618">
    <property type="entry name" value="Zn_protease"/>
    <property type="match status" value="1"/>
</dbReference>
<dbReference type="Proteomes" id="UP001310248">
    <property type="component" value="Unassembled WGS sequence"/>
</dbReference>
<dbReference type="RefSeq" id="WP_163133472.1">
    <property type="nucleotide sequence ID" value="NZ_JAYDYW010000004.1"/>
</dbReference>
<gene>
    <name evidence="3" type="ORF">SNR37_002365</name>
</gene>